<dbReference type="RefSeq" id="WP_248651410.1">
    <property type="nucleotide sequence ID" value="NZ_CP096659.1"/>
</dbReference>
<feature type="transmembrane region" description="Helical" evidence="6">
    <location>
        <begin position="31"/>
        <end position="48"/>
    </location>
</feature>
<dbReference type="AlphaFoldDB" id="A0A8U0HWR7"/>
<dbReference type="GeneID" id="72184474"/>
<name>A0A8U0HWR7_9EURY</name>
<dbReference type="PANTHER" id="PTHR33452">
    <property type="entry name" value="OXIDOREDUCTASE CATD-RELATED"/>
    <property type="match status" value="1"/>
</dbReference>
<accession>A0A8U0HWR7</accession>
<evidence type="ECO:0000313" key="7">
    <source>
        <dbReference type="EMBL" id="UPV75368.1"/>
    </source>
</evidence>
<dbReference type="InterPro" id="IPR051907">
    <property type="entry name" value="DoxX-like_oxidoreductase"/>
</dbReference>
<proteinExistence type="predicted"/>
<comment type="subcellular location">
    <subcellularLocation>
        <location evidence="1">Cell membrane</location>
        <topology evidence="1">Multi-pass membrane protein</topology>
    </subcellularLocation>
</comment>
<dbReference type="GO" id="GO:0005886">
    <property type="term" value="C:plasma membrane"/>
    <property type="evidence" value="ECO:0007669"/>
    <property type="project" value="UniProtKB-SubCell"/>
</dbReference>
<dbReference type="Pfam" id="PF07681">
    <property type="entry name" value="DoxX"/>
    <property type="match status" value="1"/>
</dbReference>
<dbReference type="InterPro" id="IPR032808">
    <property type="entry name" value="DoxX"/>
</dbReference>
<evidence type="ECO:0000256" key="5">
    <source>
        <dbReference type="ARBA" id="ARBA00023136"/>
    </source>
</evidence>
<evidence type="ECO:0000256" key="3">
    <source>
        <dbReference type="ARBA" id="ARBA00022692"/>
    </source>
</evidence>
<keyword evidence="2" id="KW-1003">Cell membrane</keyword>
<dbReference type="EMBL" id="CP096659">
    <property type="protein sequence ID" value="UPV75368.1"/>
    <property type="molecule type" value="Genomic_DNA"/>
</dbReference>
<evidence type="ECO:0000256" key="2">
    <source>
        <dbReference type="ARBA" id="ARBA00022475"/>
    </source>
</evidence>
<organism evidence="7 8">
    <name type="scientific">Halorussus limi</name>
    <dbReference type="NCBI Taxonomy" id="2938695"/>
    <lineage>
        <taxon>Archaea</taxon>
        <taxon>Methanobacteriati</taxon>
        <taxon>Methanobacteriota</taxon>
        <taxon>Stenosarchaea group</taxon>
        <taxon>Halobacteria</taxon>
        <taxon>Halobacteriales</taxon>
        <taxon>Haladaptataceae</taxon>
        <taxon>Halorussus</taxon>
    </lineage>
</organism>
<dbReference type="PANTHER" id="PTHR33452:SF1">
    <property type="entry name" value="INNER MEMBRANE PROTEIN YPHA-RELATED"/>
    <property type="match status" value="1"/>
</dbReference>
<feature type="transmembrane region" description="Helical" evidence="6">
    <location>
        <begin position="144"/>
        <end position="163"/>
    </location>
</feature>
<evidence type="ECO:0000256" key="4">
    <source>
        <dbReference type="ARBA" id="ARBA00022989"/>
    </source>
</evidence>
<dbReference type="KEGG" id="halx:M0R89_04705"/>
<keyword evidence="5 6" id="KW-0472">Membrane</keyword>
<keyword evidence="3 6" id="KW-0812">Transmembrane</keyword>
<keyword evidence="8" id="KW-1185">Reference proteome</keyword>
<evidence type="ECO:0000313" key="8">
    <source>
        <dbReference type="Proteomes" id="UP000830729"/>
    </source>
</evidence>
<gene>
    <name evidence="7" type="ORF">M0R89_04705</name>
</gene>
<reference evidence="7 8" key="1">
    <citation type="submission" date="2022-04" db="EMBL/GenBank/DDBJ databases">
        <title>Diverse halophilic archaea isolated from saline environments.</title>
        <authorList>
            <person name="Cui H.-L."/>
        </authorList>
    </citation>
    <scope>NUCLEOTIDE SEQUENCE [LARGE SCALE GENOMIC DNA]</scope>
    <source>
        <strain evidence="7 8">XZYJT49</strain>
    </source>
</reference>
<dbReference type="Proteomes" id="UP000830729">
    <property type="component" value="Chromosome"/>
</dbReference>
<keyword evidence="4 6" id="KW-1133">Transmembrane helix</keyword>
<evidence type="ECO:0000256" key="1">
    <source>
        <dbReference type="ARBA" id="ARBA00004651"/>
    </source>
</evidence>
<feature type="transmembrane region" description="Helical" evidence="6">
    <location>
        <begin position="102"/>
        <end position="132"/>
    </location>
</feature>
<sequence length="190" mass="20751">MATDTSRFGAEANVFESDLAGVTVRGKAHGLSAWFVVALRLMMGYAFLHSGWSKLTAAEPFSAAGYLTHVTAASPLSGLFHWMGQTPWFVEFVNLAVPWGEFLIGLGLVVGALTRLAAFFGAFMMLMFYFGNWEVAHGFVNGDFAYMLVFLAVAAFGAGRLLGLDALVEKYELGGERLVERYPKLRYVLG</sequence>
<protein>
    <submittedName>
        <fullName evidence="7">DoxX family protein</fullName>
    </submittedName>
</protein>
<evidence type="ECO:0000256" key="6">
    <source>
        <dbReference type="SAM" id="Phobius"/>
    </source>
</evidence>